<gene>
    <name evidence="1" type="ORF">LBA_00619</name>
</gene>
<sequence length="110" mass="13229">MNNSPTPIKNAGLGTREVKNLVLKYLYSSRVNLNLRHEYIKNEKDLDNIRDNDYIVCPRFSGTRSWILFFKSEYDIYYAVNFPKHSQKKKNILIYFPLMLLYQKIFIEEQ</sequence>
<dbReference type="EMBL" id="JX885207">
    <property type="protein sequence ID" value="AGD92537.1"/>
    <property type="molecule type" value="Genomic_DNA"/>
</dbReference>
<reference evidence="1 2" key="1">
    <citation type="journal article" date="2013" name="Clin. Infect. Dis.">
        <title>First isolation of Mimivirus in a patient with pneumonia.</title>
        <authorList>
            <person name="Saadi H."/>
            <person name="Pagnier I."/>
            <person name="Colson P."/>
            <person name="Cherif J.K."/>
            <person name="Beji M."/>
            <person name="Boughalmi M."/>
            <person name="Azza S."/>
            <person name="Armstrong N."/>
            <person name="Robert C."/>
            <person name="Fournous G."/>
            <person name="La Scola B."/>
            <person name="Raoult D."/>
        </authorList>
    </citation>
    <scope>NUCLEOTIDE SEQUENCE [LARGE SCALE GENOMIC DNA]</scope>
    <source>
        <strain evidence="1">LBA111</strain>
    </source>
</reference>
<name>L7Y345_9VIRU</name>
<protein>
    <submittedName>
        <fullName evidence="1">Putative mRNA capping enzyme</fullName>
    </submittedName>
</protein>
<accession>L7Y345</accession>
<dbReference type="Proteomes" id="UP000236749">
    <property type="component" value="Segment"/>
</dbReference>
<evidence type="ECO:0000313" key="1">
    <source>
        <dbReference type="EMBL" id="AGD92537.1"/>
    </source>
</evidence>
<proteinExistence type="predicted"/>
<organism evidence="1 2">
    <name type="scientific">Megavirus lba</name>
    <dbReference type="NCBI Taxonomy" id="1235314"/>
    <lineage>
        <taxon>Viruses</taxon>
        <taxon>Varidnaviria</taxon>
        <taxon>Bamfordvirae</taxon>
        <taxon>Nucleocytoviricota</taxon>
        <taxon>Megaviricetes</taxon>
        <taxon>Imitervirales</taxon>
        <taxon>Mimiviridae</taxon>
        <taxon>Megamimivirinae</taxon>
        <taxon>Megavirus</taxon>
        <taxon>Megavirus chilense</taxon>
    </lineage>
</organism>
<evidence type="ECO:0000313" key="2">
    <source>
        <dbReference type="Proteomes" id="UP000236749"/>
    </source>
</evidence>